<dbReference type="InterPro" id="IPR007197">
    <property type="entry name" value="rSAM"/>
</dbReference>
<keyword evidence="3 7" id="KW-0949">S-adenosyl-L-methionine</keyword>
<dbReference type="SUPFAM" id="SSF102114">
    <property type="entry name" value="Radical SAM enzymes"/>
    <property type="match status" value="1"/>
</dbReference>
<feature type="binding site" evidence="7 8">
    <location>
        <position position="70"/>
    </location>
    <ligand>
        <name>[4Fe-4S] cluster</name>
        <dbReference type="ChEBI" id="CHEBI:49883"/>
        <note>4Fe-4S-S-AdoMet</note>
    </ligand>
</feature>
<dbReference type="NCBIfam" id="NF005609">
    <property type="entry name" value="PRK07360.1"/>
    <property type="match status" value="1"/>
</dbReference>
<sequence>MILNLTADTILNHAIAGDDLSPEQGVVLLQQTDPAIIENIRLVSDTLRSQQVGETVTYVINRNINFTNICEQHCSFCAFRRDAGDEGAFWLELDQILEKAAEAVQRGATEICMQGGLNLEAKINGKSLPYYLNLIQALKTQFPHLHLHTFSPQEVQFIAREDHLSYADVIIALRDAGVGSMPGTAAEILDDSVRKIICPEKINTATWLDIIETAHRLGIPTTSTMLSGHIETPQQQMQHLQQLRSLQQKAIEQDYPARITEFIVLPFVGETAPSPLRRRVGRDQPILADTLLLTAVARIFLGHYIPNHQPSWVKLGLDGATEALQWGCNDIGGTLMEEHITTMAGAKGGTCMEPETLEKAIASLRRPYQQRDTLYHYHSR</sequence>
<comment type="pathway">
    <text evidence="7">Cofactor biosynthesis; coenzyme F0 biosynthesis.</text>
</comment>
<gene>
    <name evidence="7 11" type="primary">cofH</name>
    <name evidence="11" type="ORF">PL9214710017</name>
</gene>
<evidence type="ECO:0000259" key="10">
    <source>
        <dbReference type="PROSITE" id="PS51918"/>
    </source>
</evidence>
<dbReference type="InterPro" id="IPR019940">
    <property type="entry name" value="CofH_family"/>
</dbReference>
<dbReference type="SFLD" id="SFLDG01389">
    <property type="entry name" value="menaquinone_synthsis_involved"/>
    <property type="match status" value="1"/>
</dbReference>
<evidence type="ECO:0000256" key="8">
    <source>
        <dbReference type="PIRSR" id="PIRSR004762-1"/>
    </source>
</evidence>
<feature type="binding site" evidence="9">
    <location>
        <position position="151"/>
    </location>
    <ligand>
        <name>(3R)-3-methyl-D-ornithine</name>
        <dbReference type="ChEBI" id="CHEBI:64642"/>
    </ligand>
</feature>
<evidence type="ECO:0000256" key="1">
    <source>
        <dbReference type="ARBA" id="ARBA00022485"/>
    </source>
</evidence>
<dbReference type="InterPro" id="IPR034405">
    <property type="entry name" value="F420"/>
</dbReference>
<dbReference type="PROSITE" id="PS51918">
    <property type="entry name" value="RADICAL_SAM"/>
    <property type="match status" value="1"/>
</dbReference>
<organism evidence="11 12">
    <name type="scientific">Planktothrix tepida PCC 9214</name>
    <dbReference type="NCBI Taxonomy" id="671072"/>
    <lineage>
        <taxon>Bacteria</taxon>
        <taxon>Bacillati</taxon>
        <taxon>Cyanobacteriota</taxon>
        <taxon>Cyanophyceae</taxon>
        <taxon>Oscillatoriophycideae</taxon>
        <taxon>Oscillatoriales</taxon>
        <taxon>Microcoleaceae</taxon>
        <taxon>Planktothrix</taxon>
    </lineage>
</organism>
<evidence type="ECO:0000256" key="9">
    <source>
        <dbReference type="PIRSR" id="PIRSR004762-2"/>
    </source>
</evidence>
<dbReference type="SFLD" id="SFLDF00293">
    <property type="entry name" value="((2_3_4_5-tetrahydroxypentyl)a"/>
    <property type="match status" value="1"/>
</dbReference>
<dbReference type="CDD" id="cd01335">
    <property type="entry name" value="Radical_SAM"/>
    <property type="match status" value="1"/>
</dbReference>
<reference evidence="12" key="1">
    <citation type="submission" date="2015-10" db="EMBL/GenBank/DDBJ databases">
        <authorList>
            <person name="Regsiter A."/>
            <person name="william w."/>
        </authorList>
    </citation>
    <scope>NUCLEOTIDE SEQUENCE [LARGE SCALE GENOMIC DNA]</scope>
</reference>
<dbReference type="HAMAP" id="MF_01612">
    <property type="entry name" value="FO_synth_sub2"/>
    <property type="match status" value="1"/>
</dbReference>
<dbReference type="GO" id="GO:0005506">
    <property type="term" value="F:iron ion binding"/>
    <property type="evidence" value="ECO:0007669"/>
    <property type="project" value="UniProtKB-UniRule"/>
</dbReference>
<feature type="binding site" evidence="7 8">
    <location>
        <position position="74"/>
    </location>
    <ligand>
        <name>[4Fe-4S] cluster</name>
        <dbReference type="ChEBI" id="CHEBI:49883"/>
        <note>4Fe-4S-S-AdoMet</note>
    </ligand>
</feature>
<dbReference type="EMBL" id="CZDF01000179">
    <property type="protein sequence ID" value="CUR35720.1"/>
    <property type="molecule type" value="Genomic_DNA"/>
</dbReference>
<dbReference type="Gene3D" id="3.20.20.70">
    <property type="entry name" value="Aldolase class I"/>
    <property type="match status" value="1"/>
</dbReference>
<dbReference type="SFLD" id="SFLDS00029">
    <property type="entry name" value="Radical_SAM"/>
    <property type="match status" value="1"/>
</dbReference>
<keyword evidence="1 7" id="KW-0004">4Fe-4S</keyword>
<keyword evidence="4 7" id="KW-0479">Metal-binding</keyword>
<evidence type="ECO:0000313" key="11">
    <source>
        <dbReference type="EMBL" id="CUR35720.1"/>
    </source>
</evidence>
<dbReference type="AlphaFoldDB" id="A0A1J1LSZ1"/>
<comment type="cofactor">
    <cofactor evidence="7 8">
        <name>[4Fe-4S] cluster</name>
        <dbReference type="ChEBI" id="CHEBI:49883"/>
    </cofactor>
    <text evidence="7 8">Binds 1 [4Fe-4S] cluster. The cluster is coordinated with 3 cysteines and an exchangeable S-adenosyl-L-methionine.</text>
</comment>
<feature type="binding site" evidence="9">
    <location>
        <position position="187"/>
    </location>
    <ligand>
        <name>S-adenosyl-L-methionine</name>
        <dbReference type="ChEBI" id="CHEBI:59789"/>
    </ligand>
</feature>
<comment type="similarity">
    <text evidence="7">Belongs to the radical SAM superfamily. CofH family.</text>
</comment>
<evidence type="ECO:0000256" key="7">
    <source>
        <dbReference type="HAMAP-Rule" id="MF_01612"/>
    </source>
</evidence>
<keyword evidence="2 7" id="KW-0808">Transferase</keyword>
<comment type="function">
    <text evidence="7">Catalyzes the radical-mediated synthesis of 5-amino-5-(4-hydroxybenzyl)-6-(D-ribitylimino)-5,6-dihydrouracil from 5-amino-6-(D-ribitylamino)uracil and L-tyrosine.</text>
</comment>
<evidence type="ECO:0000256" key="4">
    <source>
        <dbReference type="ARBA" id="ARBA00022723"/>
    </source>
</evidence>
<evidence type="ECO:0000256" key="2">
    <source>
        <dbReference type="ARBA" id="ARBA00022679"/>
    </source>
</evidence>
<keyword evidence="12" id="KW-1185">Reference proteome</keyword>
<feature type="binding site" evidence="9">
    <location>
        <position position="258"/>
    </location>
    <ligand>
        <name>(3R)-3-methyl-D-ornithine</name>
        <dbReference type="ChEBI" id="CHEBI:64642"/>
    </ligand>
</feature>
<proteinExistence type="inferred from homology"/>
<dbReference type="InterPro" id="IPR013785">
    <property type="entry name" value="Aldolase_TIM"/>
</dbReference>
<dbReference type="PIRSF" id="PIRSF004762">
    <property type="entry name" value="CHP00423"/>
    <property type="match status" value="1"/>
</dbReference>
<dbReference type="InterPro" id="IPR058240">
    <property type="entry name" value="rSAM_sf"/>
</dbReference>
<dbReference type="RefSeq" id="WP_222425309.1">
    <property type="nucleotide sequence ID" value="NZ_LN889817.1"/>
</dbReference>
<dbReference type="NCBIfam" id="TIGR03551">
    <property type="entry name" value="F420_cofH"/>
    <property type="match status" value="1"/>
</dbReference>
<feature type="binding site" evidence="9">
    <location>
        <position position="311"/>
    </location>
    <ligand>
        <name>(3R)-3-methyl-D-ornithine</name>
        <dbReference type="ChEBI" id="CHEBI:64642"/>
    </ligand>
</feature>
<dbReference type="SFLD" id="SFLDG01388">
    <property type="entry name" value="7_8-didemethyl-8-hydroxy-5-dea"/>
    <property type="match status" value="1"/>
</dbReference>
<dbReference type="PANTHER" id="PTHR43076:SF1">
    <property type="entry name" value="LIPOYL SYNTHASE 2"/>
    <property type="match status" value="1"/>
</dbReference>
<dbReference type="SFLD" id="SFLDG01064">
    <property type="entry name" value="F420__menaquinone_cofactor_bio"/>
    <property type="match status" value="1"/>
</dbReference>
<dbReference type="STRING" id="671072.PL9214710017"/>
<accession>A0A1J1LSZ1</accession>
<dbReference type="GO" id="GO:0141093">
    <property type="term" value="F:5-amino-6-(D-ribitylamino)uracil--L-tyrosine 4-hydroxyphenyl transferase activity"/>
    <property type="evidence" value="ECO:0007669"/>
    <property type="project" value="UniProtKB-EC"/>
</dbReference>
<dbReference type="GO" id="GO:0051539">
    <property type="term" value="F:4 iron, 4 sulfur cluster binding"/>
    <property type="evidence" value="ECO:0007669"/>
    <property type="project" value="UniProtKB-KW"/>
</dbReference>
<dbReference type="EC" id="2.5.1.147" evidence="7"/>
<dbReference type="InterPro" id="IPR020050">
    <property type="entry name" value="FO_synthase_su2"/>
</dbReference>
<feature type="binding site" evidence="9">
    <location>
        <position position="76"/>
    </location>
    <ligand>
        <name>S-adenosyl-L-methionine</name>
        <dbReference type="ChEBI" id="CHEBI:59789"/>
    </ligand>
</feature>
<comment type="catalytic activity">
    <reaction evidence="7">
        <text>5-amino-6-(D-ribitylamino)uracil + L-tyrosine + S-adenosyl-L-methionine = 5-amino-5-(4-hydroxybenzyl)-6-(D-ribitylimino)-5,6-dihydrouracil + 2-iminoacetate + 5'-deoxyadenosine + L-methionine + H(+)</text>
        <dbReference type="Rhea" id="RHEA:55200"/>
        <dbReference type="ChEBI" id="CHEBI:15378"/>
        <dbReference type="ChEBI" id="CHEBI:15934"/>
        <dbReference type="ChEBI" id="CHEBI:17319"/>
        <dbReference type="ChEBI" id="CHEBI:57844"/>
        <dbReference type="ChEBI" id="CHEBI:58315"/>
        <dbReference type="ChEBI" id="CHEBI:59789"/>
        <dbReference type="ChEBI" id="CHEBI:77846"/>
        <dbReference type="ChEBI" id="CHEBI:85936"/>
        <dbReference type="EC" id="2.5.1.147"/>
    </reaction>
</comment>
<evidence type="ECO:0000256" key="3">
    <source>
        <dbReference type="ARBA" id="ARBA00022691"/>
    </source>
</evidence>
<comment type="subunit">
    <text evidence="7">The FO synthase complex consists of two subunits, CofG and CofH.</text>
</comment>
<evidence type="ECO:0000256" key="5">
    <source>
        <dbReference type="ARBA" id="ARBA00023004"/>
    </source>
</evidence>
<dbReference type="NCBIfam" id="TIGR00423">
    <property type="entry name" value="CofH family radical SAM protein"/>
    <property type="match status" value="1"/>
</dbReference>
<protein>
    <recommendedName>
        <fullName evidence="7">5-amino-6-(D-ribitylamino)uracil--L-tyrosine 4-hydroxyphenyl transferase</fullName>
        <ecNumber evidence="7">2.5.1.147</ecNumber>
    </recommendedName>
    <alternativeName>
        <fullName evidence="7">FO synthase subunit 2</fullName>
    </alternativeName>
</protein>
<dbReference type="GO" id="GO:0044689">
    <property type="term" value="F:7,8-didemethyl-8-hydroxy-5-deazariboflavin synthase activity"/>
    <property type="evidence" value="ECO:0007669"/>
    <property type="project" value="TreeGrafter"/>
</dbReference>
<name>A0A1J1LSZ1_9CYAN</name>
<dbReference type="PANTHER" id="PTHR43076">
    <property type="entry name" value="FO SYNTHASE (COFH)"/>
    <property type="match status" value="1"/>
</dbReference>
<keyword evidence="5 7" id="KW-0408">Iron</keyword>
<dbReference type="UniPathway" id="UPA00072"/>
<evidence type="ECO:0000313" key="12">
    <source>
        <dbReference type="Proteomes" id="UP000184315"/>
    </source>
</evidence>
<dbReference type="Proteomes" id="UP000184315">
    <property type="component" value="Unassembled WGS sequence"/>
</dbReference>
<keyword evidence="6 7" id="KW-0411">Iron-sulfur</keyword>
<dbReference type="Pfam" id="PF04055">
    <property type="entry name" value="Radical_SAM"/>
    <property type="match status" value="1"/>
</dbReference>
<dbReference type="Pfam" id="PF19288">
    <property type="entry name" value="CofH_C"/>
    <property type="match status" value="1"/>
</dbReference>
<evidence type="ECO:0000256" key="6">
    <source>
        <dbReference type="ARBA" id="ARBA00023014"/>
    </source>
</evidence>
<dbReference type="InterPro" id="IPR045567">
    <property type="entry name" value="CofH/MnqC-like_C"/>
</dbReference>
<feature type="domain" description="Radical SAM core" evidence="10">
    <location>
        <begin position="56"/>
        <end position="304"/>
    </location>
</feature>
<feature type="binding site" evidence="7 8">
    <location>
        <position position="77"/>
    </location>
    <ligand>
        <name>[4Fe-4S] cluster</name>
        <dbReference type="ChEBI" id="CHEBI:49883"/>
        <note>4Fe-4S-S-AdoMet</note>
    </ligand>
</feature>